<comment type="subcellular location">
    <subcellularLocation>
        <location evidence="1">Cell membrane</location>
        <topology evidence="1">Multi-pass membrane protein</topology>
    </subcellularLocation>
</comment>
<comment type="similarity">
    <text evidence="2 11">Belongs to the sodium:solute symporter (SSF) (TC 2.A.21) family.</text>
</comment>
<feature type="transmembrane region" description="Helical" evidence="12">
    <location>
        <begin position="6"/>
        <end position="22"/>
    </location>
</feature>
<feature type="transmembrane region" description="Helical" evidence="12">
    <location>
        <begin position="187"/>
        <end position="209"/>
    </location>
</feature>
<feature type="transmembrane region" description="Helical" evidence="12">
    <location>
        <begin position="145"/>
        <end position="166"/>
    </location>
</feature>
<feature type="transmembrane region" description="Helical" evidence="12">
    <location>
        <begin position="269"/>
        <end position="294"/>
    </location>
</feature>
<keyword evidence="10" id="KW-0739">Sodium transport</keyword>
<proteinExistence type="inferred from homology"/>
<dbReference type="RefSeq" id="WP_377063993.1">
    <property type="nucleotide sequence ID" value="NZ_JBHSJJ010000004.1"/>
</dbReference>
<evidence type="ECO:0000256" key="10">
    <source>
        <dbReference type="ARBA" id="ARBA00023201"/>
    </source>
</evidence>
<evidence type="ECO:0000256" key="7">
    <source>
        <dbReference type="ARBA" id="ARBA00023053"/>
    </source>
</evidence>
<evidence type="ECO:0000256" key="8">
    <source>
        <dbReference type="ARBA" id="ARBA00023065"/>
    </source>
</evidence>
<dbReference type="Gene3D" id="1.20.1730.10">
    <property type="entry name" value="Sodium/glucose cotransporter"/>
    <property type="match status" value="1"/>
</dbReference>
<organism evidence="13 14">
    <name type="scientific">Negadavirga shengliensis</name>
    <dbReference type="NCBI Taxonomy" id="1389218"/>
    <lineage>
        <taxon>Bacteria</taxon>
        <taxon>Pseudomonadati</taxon>
        <taxon>Bacteroidota</taxon>
        <taxon>Cytophagia</taxon>
        <taxon>Cytophagales</taxon>
        <taxon>Cyclobacteriaceae</taxon>
        <taxon>Negadavirga</taxon>
    </lineage>
</organism>
<dbReference type="InterPro" id="IPR051163">
    <property type="entry name" value="Sodium:Solute_Symporter_SSF"/>
</dbReference>
<dbReference type="InterPro" id="IPR038377">
    <property type="entry name" value="Na/Glc_symporter_sf"/>
</dbReference>
<evidence type="ECO:0000256" key="9">
    <source>
        <dbReference type="ARBA" id="ARBA00023136"/>
    </source>
</evidence>
<feature type="transmembrane region" description="Helical" evidence="12">
    <location>
        <begin position="117"/>
        <end position="139"/>
    </location>
</feature>
<dbReference type="CDD" id="cd11494">
    <property type="entry name" value="SLC5sbd_NIS-like_u2"/>
    <property type="match status" value="1"/>
</dbReference>
<evidence type="ECO:0000256" key="11">
    <source>
        <dbReference type="RuleBase" id="RU362091"/>
    </source>
</evidence>
<keyword evidence="14" id="KW-1185">Reference proteome</keyword>
<feature type="transmembrane region" description="Helical" evidence="12">
    <location>
        <begin position="457"/>
        <end position="476"/>
    </location>
</feature>
<dbReference type="InterPro" id="IPR001734">
    <property type="entry name" value="Na/solute_symporter"/>
</dbReference>
<sequence length="573" mass="64426">MSTFDWIILFGTLSVIAGYGIYRTYGPKDMERYLKGGNDMNWWTIGLSIMATQASAITFLSTPGQAYADGMRFIQFYFGLPVAMIILSIVFLPIYYKLKVYTAYEYLESRFDLKTRTLTALLFLVQRGLAAGITIYAPSIILSTLLGWNLTLTNIFIGFMVIIYTVSGGTKAVSITQKQQMAVMMGGMILAGILVIQMIPVSLSGAMHVAGKMGKLNIVNFEFDLSDRYNFWSGMTGALFLFLSYFGTDQSQVQRYLSGRSLNQSRIGLMMNGFLKVPMQFIILFIGVMVFVFYQFYQPPVFFNAIQLDKLRQTEHQPDLQSLESEYGQAFASKNQSIYQLLEAIEAGNDEEIQIRQREIEEKGQNQEAVRNQVKELILESDPLAETNDTDYVFMRFVMDYLPKGIIGLLFAVIFSAAMSSTASELNALASTSTVDIYKRSIKKEESSRHYMYSSKWFTALWGIFAVLFATYASLFENLIQAVNLLGSLFYGTILGIFLVGFFMKWVGGHAVFLSALLAEAFILLLHYFNGGEFLGIPIRVGFLWYNAIGCLLVMLLAAVMQPLIGKNTPKSL</sequence>
<evidence type="ECO:0000256" key="5">
    <source>
        <dbReference type="ARBA" id="ARBA00022692"/>
    </source>
</evidence>
<evidence type="ECO:0000256" key="4">
    <source>
        <dbReference type="ARBA" id="ARBA00022475"/>
    </source>
</evidence>
<dbReference type="PANTHER" id="PTHR42985:SF47">
    <property type="entry name" value="INTEGRAL MEMBRANE TRANSPORT PROTEIN"/>
    <property type="match status" value="1"/>
</dbReference>
<evidence type="ECO:0000256" key="2">
    <source>
        <dbReference type="ARBA" id="ARBA00006434"/>
    </source>
</evidence>
<evidence type="ECO:0000256" key="3">
    <source>
        <dbReference type="ARBA" id="ARBA00022448"/>
    </source>
</evidence>
<feature type="transmembrane region" description="Helical" evidence="12">
    <location>
        <begin position="42"/>
        <end position="62"/>
    </location>
</feature>
<dbReference type="PANTHER" id="PTHR42985">
    <property type="entry name" value="SODIUM-COUPLED MONOCARBOXYLATE TRANSPORTER"/>
    <property type="match status" value="1"/>
</dbReference>
<evidence type="ECO:0000256" key="6">
    <source>
        <dbReference type="ARBA" id="ARBA00022989"/>
    </source>
</evidence>
<accession>A0ABV9SZY3</accession>
<evidence type="ECO:0000256" key="12">
    <source>
        <dbReference type="SAM" id="Phobius"/>
    </source>
</evidence>
<keyword evidence="3" id="KW-0813">Transport</keyword>
<name>A0ABV9SZY3_9BACT</name>
<evidence type="ECO:0000313" key="13">
    <source>
        <dbReference type="EMBL" id="MFC4871998.1"/>
    </source>
</evidence>
<dbReference type="Pfam" id="PF00474">
    <property type="entry name" value="SSF"/>
    <property type="match status" value="2"/>
</dbReference>
<reference evidence="14" key="1">
    <citation type="journal article" date="2019" name="Int. J. Syst. Evol. Microbiol.">
        <title>The Global Catalogue of Microorganisms (GCM) 10K type strain sequencing project: providing services to taxonomists for standard genome sequencing and annotation.</title>
        <authorList>
            <consortium name="The Broad Institute Genomics Platform"/>
            <consortium name="The Broad Institute Genome Sequencing Center for Infectious Disease"/>
            <person name="Wu L."/>
            <person name="Ma J."/>
        </authorList>
    </citation>
    <scope>NUCLEOTIDE SEQUENCE [LARGE SCALE GENOMIC DNA]</scope>
    <source>
        <strain evidence="14">CGMCC 4.7466</strain>
    </source>
</reference>
<keyword evidence="8" id="KW-0406">Ion transport</keyword>
<keyword evidence="5 12" id="KW-0812">Transmembrane</keyword>
<dbReference type="EMBL" id="JBHSJJ010000004">
    <property type="protein sequence ID" value="MFC4871998.1"/>
    <property type="molecule type" value="Genomic_DNA"/>
</dbReference>
<dbReference type="Proteomes" id="UP001595818">
    <property type="component" value="Unassembled WGS sequence"/>
</dbReference>
<feature type="transmembrane region" description="Helical" evidence="12">
    <location>
        <begin position="543"/>
        <end position="565"/>
    </location>
</feature>
<gene>
    <name evidence="13" type="ORF">ACFPFU_09885</name>
</gene>
<dbReference type="PROSITE" id="PS50283">
    <property type="entry name" value="NA_SOLUT_SYMP_3"/>
    <property type="match status" value="1"/>
</dbReference>
<feature type="transmembrane region" description="Helical" evidence="12">
    <location>
        <begin position="482"/>
        <end position="504"/>
    </location>
</feature>
<feature type="transmembrane region" description="Helical" evidence="12">
    <location>
        <begin position="229"/>
        <end position="248"/>
    </location>
</feature>
<feature type="transmembrane region" description="Helical" evidence="12">
    <location>
        <begin position="401"/>
        <end position="419"/>
    </location>
</feature>
<feature type="transmembrane region" description="Helical" evidence="12">
    <location>
        <begin position="511"/>
        <end position="531"/>
    </location>
</feature>
<comment type="caution">
    <text evidence="13">The sequence shown here is derived from an EMBL/GenBank/DDBJ whole genome shotgun (WGS) entry which is preliminary data.</text>
</comment>
<evidence type="ECO:0000256" key="1">
    <source>
        <dbReference type="ARBA" id="ARBA00004651"/>
    </source>
</evidence>
<protein>
    <submittedName>
        <fullName evidence="13">Sodium:solute symporter</fullName>
    </submittedName>
</protein>
<keyword evidence="7" id="KW-0915">Sodium</keyword>
<keyword evidence="9 12" id="KW-0472">Membrane</keyword>
<feature type="transmembrane region" description="Helical" evidence="12">
    <location>
        <begin position="74"/>
        <end position="96"/>
    </location>
</feature>
<evidence type="ECO:0000313" key="14">
    <source>
        <dbReference type="Proteomes" id="UP001595818"/>
    </source>
</evidence>
<keyword evidence="4" id="KW-1003">Cell membrane</keyword>
<keyword evidence="6 12" id="KW-1133">Transmembrane helix</keyword>